<dbReference type="GO" id="GO:1990204">
    <property type="term" value="C:oxidoreductase complex"/>
    <property type="evidence" value="ECO:0007669"/>
    <property type="project" value="UniProtKB-ARBA"/>
</dbReference>
<dbReference type="GO" id="GO:0050140">
    <property type="term" value="F:nitrate reductase (cytochrome) activity"/>
    <property type="evidence" value="ECO:0007669"/>
    <property type="project" value="UniProtKB-EC"/>
</dbReference>
<evidence type="ECO:0000256" key="16">
    <source>
        <dbReference type="ARBA" id="ARBA00067026"/>
    </source>
</evidence>
<gene>
    <name evidence="18" type="ORF">THII_1778</name>
</gene>
<keyword evidence="7" id="KW-0732">Signal</keyword>
<dbReference type="Gene3D" id="2.20.25.90">
    <property type="entry name" value="ADC-like domains"/>
    <property type="match status" value="1"/>
</dbReference>
<dbReference type="CDD" id="cd02754">
    <property type="entry name" value="MopB_Nitrate-R-NapA-like"/>
    <property type="match status" value="1"/>
</dbReference>
<evidence type="ECO:0000256" key="7">
    <source>
        <dbReference type="ARBA" id="ARBA00022729"/>
    </source>
</evidence>
<keyword evidence="12" id="KW-0411">Iron-sulfur</keyword>
<keyword evidence="19" id="KW-1185">Reference proteome</keyword>
<keyword evidence="11" id="KW-0408">Iron</keyword>
<dbReference type="STRING" id="40754.THII_1778"/>
<dbReference type="Pfam" id="PF01568">
    <property type="entry name" value="Molydop_binding"/>
    <property type="match status" value="1"/>
</dbReference>
<reference evidence="18 19" key="1">
    <citation type="journal article" date="2014" name="ISME J.">
        <title>Ecophysiology of Thioploca ingrica as revealed by the complete genome sequence supplemented with proteomic evidence.</title>
        <authorList>
            <person name="Kojima H."/>
            <person name="Ogura Y."/>
            <person name="Yamamoto N."/>
            <person name="Togashi T."/>
            <person name="Mori H."/>
            <person name="Watanabe T."/>
            <person name="Nemoto F."/>
            <person name="Kurokawa K."/>
            <person name="Hayashi T."/>
            <person name="Fukui M."/>
        </authorList>
    </citation>
    <scope>NUCLEOTIDE SEQUENCE [LARGE SCALE GENOMIC DNA]</scope>
</reference>
<dbReference type="Gene3D" id="3.40.50.740">
    <property type="match status" value="1"/>
</dbReference>
<keyword evidence="4" id="KW-0004">4Fe-4S</keyword>
<dbReference type="PANTHER" id="PTHR43105">
    <property type="entry name" value="RESPIRATORY NITRATE REDUCTASE"/>
    <property type="match status" value="1"/>
</dbReference>
<dbReference type="Pfam" id="PF04879">
    <property type="entry name" value="Molybdop_Fe4S4"/>
    <property type="match status" value="1"/>
</dbReference>
<dbReference type="InterPro" id="IPR007419">
    <property type="entry name" value="BFD-like_2Fe2S-bd_dom"/>
</dbReference>
<evidence type="ECO:0000313" key="19">
    <source>
        <dbReference type="Proteomes" id="UP000031623"/>
    </source>
</evidence>
<keyword evidence="8" id="KW-0574">Periplasm</keyword>
<dbReference type="InterPro" id="IPR006656">
    <property type="entry name" value="Mopterin_OxRdtase"/>
</dbReference>
<dbReference type="GO" id="GO:0043546">
    <property type="term" value="F:molybdopterin cofactor binding"/>
    <property type="evidence" value="ECO:0007669"/>
    <property type="project" value="InterPro"/>
</dbReference>
<evidence type="ECO:0000256" key="3">
    <source>
        <dbReference type="ARBA" id="ARBA00008747"/>
    </source>
</evidence>
<sequence>MVQTTCPYCGVGCGITAEVNQHTVTIKGDKTHPANFGRLCSKGAALADTLDLNDRLLYPELHHQRVSWETALTKVANEFKRIIREHGANAIAFYVSGQLLTEDYYVANKLMKGFLGTANIDTNSRLCMASSVAGHKRAFGSDTVSGCYEDLELADLVVLVGSNLAWCHPVLYQRLAAAKEQRPRLKIVVIDPRYTATSDIADLHLPIRSGTDVWLFNGLLNFLRTHDHLDYEFLEAHTHGAGAALKSARESAATIPQIAQLCGLTEMDVAEFYRLFAKTDKTVTVYSQGVNQSSAGTDKVNSIINCHLATGRIGKPGATPFSVTGQPNAMGGREVGALANQLVAHLDFKPEHLALVQQFWQSPVIAQQPGLKAVELYDAIVAGQIKAIWIMATNPVVSLPHADKVKQALGMCELVVVSDCVRYTDTTEFAHVLLPALAWGEKEGTVTNSERRISRQRAFLPVPGDAKPDWWIITEVARRLGFAETAFAYQSSADIFREYAALSGEQNKGTRDFDISGLANLSDADYQRLSPVQWPLKSPTEVGTTRLFSDYQFFTADNKAHLIAIMPRAPVHLPNRDYPFILNTGRTRDQWHTMTRTGKSARLLSHTSESYVEIHPQDAGLLRIQVGDLVTVSSELGQVVVRVKISDHQQPGNVFIPMHWNGQNSSQARVGALIPPVTDPISGQPEFKHTPVKVERYQPAWYGFLLSSTELDAPSNQETSAQPFSKITLHEVADYWVKVREVAGWRYELAGQRRIDWSLWVRQQLGTEDWLEFQDRAQGRYRCANIVNEQLNICLFIGAEARLTSRKPLMSLFGKTLDPVERLRLLTGEPNSAPAASGEVICACHAVGRETILAAIRQHGLVNYQQIGETLKAGTGCGSCIPELKALLIEAKGREVA</sequence>
<dbReference type="InterPro" id="IPR009010">
    <property type="entry name" value="Asp_de-COase-like_dom_sf"/>
</dbReference>
<dbReference type="InterPro" id="IPR041957">
    <property type="entry name" value="CT_Nitrate-R-NapA-like"/>
</dbReference>
<evidence type="ECO:0000256" key="10">
    <source>
        <dbReference type="ARBA" id="ARBA00023002"/>
    </source>
</evidence>
<keyword evidence="6" id="KW-0479">Metal-binding</keyword>
<dbReference type="OrthoDB" id="9810782at2"/>
<dbReference type="PANTHER" id="PTHR43105:SF9">
    <property type="entry name" value="NADPH-FE(3+) OXIDOREDUCTASE SUBUNIT ALPHA"/>
    <property type="match status" value="1"/>
</dbReference>
<dbReference type="SMART" id="SM00926">
    <property type="entry name" value="Molybdop_Fe4S4"/>
    <property type="match status" value="1"/>
</dbReference>
<dbReference type="EMBL" id="AP014633">
    <property type="protein sequence ID" value="BAP56075.1"/>
    <property type="molecule type" value="Genomic_DNA"/>
</dbReference>
<evidence type="ECO:0000256" key="13">
    <source>
        <dbReference type="ARBA" id="ARBA00023063"/>
    </source>
</evidence>
<dbReference type="EC" id="1.9.6.1" evidence="16"/>
<dbReference type="Gene3D" id="3.40.228.10">
    <property type="entry name" value="Dimethylsulfoxide Reductase, domain 2"/>
    <property type="match status" value="1"/>
</dbReference>
<keyword evidence="10" id="KW-0560">Oxidoreductase</keyword>
<feature type="domain" description="4Fe-4S Mo/W bis-MGD-type" evidence="17">
    <location>
        <begin position="1"/>
        <end position="54"/>
    </location>
</feature>
<evidence type="ECO:0000256" key="15">
    <source>
        <dbReference type="ARBA" id="ARBA00055000"/>
    </source>
</evidence>
<dbReference type="CDD" id="cd02791">
    <property type="entry name" value="MopB_CT_Nitrate-R-NapA-like"/>
    <property type="match status" value="1"/>
</dbReference>
<evidence type="ECO:0000313" key="18">
    <source>
        <dbReference type="EMBL" id="BAP56075.1"/>
    </source>
</evidence>
<dbReference type="InterPro" id="IPR041854">
    <property type="entry name" value="BFD-like_2Fe2S-bd_dom_sf"/>
</dbReference>
<proteinExistence type="inferred from homology"/>
<comment type="catalytic activity">
    <reaction evidence="14">
        <text>2 Fe(II)-[cytochrome] + nitrate + 2 H(+) = 2 Fe(III)-[cytochrome] + nitrite + H2O</text>
        <dbReference type="Rhea" id="RHEA:12909"/>
        <dbReference type="Rhea" id="RHEA-COMP:11777"/>
        <dbReference type="Rhea" id="RHEA-COMP:11778"/>
        <dbReference type="ChEBI" id="CHEBI:15377"/>
        <dbReference type="ChEBI" id="CHEBI:15378"/>
        <dbReference type="ChEBI" id="CHEBI:16301"/>
        <dbReference type="ChEBI" id="CHEBI:17632"/>
        <dbReference type="ChEBI" id="CHEBI:29033"/>
        <dbReference type="ChEBI" id="CHEBI:29034"/>
        <dbReference type="EC" id="1.9.6.1"/>
    </reaction>
</comment>
<dbReference type="KEGG" id="tig:THII_1778"/>
<dbReference type="Gene3D" id="1.10.10.1100">
    <property type="entry name" value="BFD-like [2Fe-2S]-binding domain"/>
    <property type="match status" value="1"/>
</dbReference>
<dbReference type="HOGENOM" id="CLU_000422_13_4_6"/>
<dbReference type="SUPFAM" id="SSF50692">
    <property type="entry name" value="ADC-like"/>
    <property type="match status" value="1"/>
</dbReference>
<keyword evidence="13" id="KW-0534">Nitrate assimilation</keyword>
<evidence type="ECO:0000256" key="1">
    <source>
        <dbReference type="ARBA" id="ARBA00001942"/>
    </source>
</evidence>
<comment type="cofactor">
    <cofactor evidence="1">
        <name>Mo-bis(molybdopterin guanine dinucleotide)</name>
        <dbReference type="ChEBI" id="CHEBI:60539"/>
    </cofactor>
</comment>
<dbReference type="GO" id="GO:0016020">
    <property type="term" value="C:membrane"/>
    <property type="evidence" value="ECO:0007669"/>
    <property type="project" value="TreeGrafter"/>
</dbReference>
<dbReference type="Pfam" id="PF00384">
    <property type="entry name" value="Molybdopterin"/>
    <property type="match status" value="1"/>
</dbReference>
<dbReference type="GO" id="GO:0045333">
    <property type="term" value="P:cellular respiration"/>
    <property type="evidence" value="ECO:0007669"/>
    <property type="project" value="UniProtKB-ARBA"/>
</dbReference>
<protein>
    <recommendedName>
        <fullName evidence="16">nitrate reductase (cytochrome)</fullName>
        <ecNumber evidence="16">1.9.6.1</ecNumber>
    </recommendedName>
</protein>
<evidence type="ECO:0000256" key="5">
    <source>
        <dbReference type="ARBA" id="ARBA00022505"/>
    </source>
</evidence>
<dbReference type="InterPro" id="IPR006657">
    <property type="entry name" value="MoPterin_dinucl-bd_dom"/>
</dbReference>
<dbReference type="InterPro" id="IPR027467">
    <property type="entry name" value="MopterinOxRdtase_cofactor_BS"/>
</dbReference>
<dbReference type="GO" id="GO:0046872">
    <property type="term" value="F:metal ion binding"/>
    <property type="evidence" value="ECO:0007669"/>
    <property type="project" value="UniProtKB-KW"/>
</dbReference>
<comment type="similarity">
    <text evidence="3">Belongs to the prokaryotic molybdopterin-containing oxidoreductase family. NasA/NapA/NarB subfamily.</text>
</comment>
<evidence type="ECO:0000256" key="4">
    <source>
        <dbReference type="ARBA" id="ARBA00022485"/>
    </source>
</evidence>
<organism evidence="18 19">
    <name type="scientific">Thioploca ingrica</name>
    <dbReference type="NCBI Taxonomy" id="40754"/>
    <lineage>
        <taxon>Bacteria</taxon>
        <taxon>Pseudomonadati</taxon>
        <taxon>Pseudomonadota</taxon>
        <taxon>Gammaproteobacteria</taxon>
        <taxon>Thiotrichales</taxon>
        <taxon>Thiotrichaceae</taxon>
        <taxon>Thioploca</taxon>
    </lineage>
</organism>
<evidence type="ECO:0000256" key="6">
    <source>
        <dbReference type="ARBA" id="ARBA00022723"/>
    </source>
</evidence>
<keyword evidence="9" id="KW-0813">Transport</keyword>
<dbReference type="PROSITE" id="PS00551">
    <property type="entry name" value="MOLYBDOPTERIN_PROK_1"/>
    <property type="match status" value="1"/>
</dbReference>
<accession>A0A090ALQ2</accession>
<dbReference type="GO" id="GO:0042128">
    <property type="term" value="P:nitrate assimilation"/>
    <property type="evidence" value="ECO:0007669"/>
    <property type="project" value="UniProtKB-KW"/>
</dbReference>
<evidence type="ECO:0000259" key="17">
    <source>
        <dbReference type="PROSITE" id="PS51669"/>
    </source>
</evidence>
<dbReference type="Proteomes" id="UP000031623">
    <property type="component" value="Chromosome"/>
</dbReference>
<dbReference type="GO" id="GO:0051539">
    <property type="term" value="F:4 iron, 4 sulfur cluster binding"/>
    <property type="evidence" value="ECO:0007669"/>
    <property type="project" value="UniProtKB-KW"/>
</dbReference>
<name>A0A090ALQ2_9GAMM</name>
<dbReference type="SUPFAM" id="SSF53706">
    <property type="entry name" value="Formate dehydrogenase/DMSO reductase, domains 1-3"/>
    <property type="match status" value="1"/>
</dbReference>
<keyword evidence="5" id="KW-0500">Molybdenum</keyword>
<dbReference type="FunFam" id="2.40.40.20:FF:000005">
    <property type="entry name" value="Periplasmic nitrate reductase"/>
    <property type="match status" value="1"/>
</dbReference>
<evidence type="ECO:0000256" key="9">
    <source>
        <dbReference type="ARBA" id="ARBA00022982"/>
    </source>
</evidence>
<evidence type="ECO:0000256" key="14">
    <source>
        <dbReference type="ARBA" id="ARBA00052176"/>
    </source>
</evidence>
<dbReference type="Pfam" id="PF04324">
    <property type="entry name" value="Fer2_BFD"/>
    <property type="match status" value="1"/>
</dbReference>
<comment type="function">
    <text evidence="15">Catalytic subunit of the periplasmic nitrate reductase complex NapAB. Receives electrons from NapB and catalyzes the reduction of nitrate to nitrite.</text>
</comment>
<dbReference type="InterPro" id="IPR050123">
    <property type="entry name" value="Prok_molybdopt-oxidoreductase"/>
</dbReference>
<comment type="cofactor">
    <cofactor evidence="2">
        <name>[4Fe-4S] cluster</name>
        <dbReference type="ChEBI" id="CHEBI:49883"/>
    </cofactor>
</comment>
<evidence type="ECO:0000256" key="11">
    <source>
        <dbReference type="ARBA" id="ARBA00023004"/>
    </source>
</evidence>
<evidence type="ECO:0000256" key="2">
    <source>
        <dbReference type="ARBA" id="ARBA00001966"/>
    </source>
</evidence>
<dbReference type="Gene3D" id="2.40.40.20">
    <property type="match status" value="1"/>
</dbReference>
<dbReference type="PROSITE" id="PS51669">
    <property type="entry name" value="4FE4S_MOW_BIS_MGD"/>
    <property type="match status" value="1"/>
</dbReference>
<evidence type="ECO:0000256" key="8">
    <source>
        <dbReference type="ARBA" id="ARBA00022764"/>
    </source>
</evidence>
<evidence type="ECO:0000256" key="12">
    <source>
        <dbReference type="ARBA" id="ARBA00023014"/>
    </source>
</evidence>
<dbReference type="AlphaFoldDB" id="A0A090ALQ2"/>
<keyword evidence="9" id="KW-0249">Electron transport</keyword>
<dbReference type="InterPro" id="IPR006963">
    <property type="entry name" value="Mopterin_OxRdtase_4Fe-4S_dom"/>
</dbReference>